<dbReference type="InterPro" id="IPR036365">
    <property type="entry name" value="PGBD-like_sf"/>
</dbReference>
<evidence type="ECO:0000313" key="2">
    <source>
        <dbReference type="EMBL" id="URZ11534.1"/>
    </source>
</evidence>
<name>A0A1S8KZQ3_9CLOT</name>
<keyword evidence="2" id="KW-0326">Glycosidase</keyword>
<sequence length="326" mass="36494">MKNKIISLVVAFTCVSATFFMPKNVHAQTYKGIDIYEYDNIQDWNTVKNSGVSVVIQKATEGLYHNDSLLNYRYPKITSIGLKIGYYHFANNSGDPVGEAQHFLSRIQGLHSDTCLWLDIENQPNWKKQQAIAYTNQFISYVQSQGYKIGVYTGLSFYYEYLQGNIPSNIPLWLASYGRQPLQYPSLVSWQYSESGNLPGVVGNVDTDYFNDSIFTGQAPNSTSTATTKTNIDTSISSLQNELNRQGYGNLKVDNIAGRRTLSTCPTVHKGSRGNITKWIQQRLGVTADGINGYQTQVAIKNFQRAQGLYLDGIVGKNTWRALLGL</sequence>
<keyword evidence="2" id="KW-0378">Hydrolase</keyword>
<dbReference type="Pfam" id="PF01183">
    <property type="entry name" value="Glyco_hydro_25"/>
    <property type="match status" value="1"/>
</dbReference>
<reference evidence="2 3" key="1">
    <citation type="submission" date="2022-04" db="EMBL/GenBank/DDBJ databases">
        <title>Genome sequence of C. roseum typestrain.</title>
        <authorList>
            <person name="Poehlein A."/>
            <person name="Schoch T."/>
            <person name="Duerre P."/>
            <person name="Daniel R."/>
        </authorList>
    </citation>
    <scope>NUCLEOTIDE SEQUENCE [LARGE SCALE GENOMIC DNA]</scope>
    <source>
        <strain evidence="2 3">DSM 7320</strain>
    </source>
</reference>
<dbReference type="InterPro" id="IPR002477">
    <property type="entry name" value="Peptidoglycan-bd-like"/>
</dbReference>
<dbReference type="EMBL" id="CP096983">
    <property type="protein sequence ID" value="URZ11534.1"/>
    <property type="molecule type" value="Genomic_DNA"/>
</dbReference>
<dbReference type="GO" id="GO:0003796">
    <property type="term" value="F:lysozyme activity"/>
    <property type="evidence" value="ECO:0007669"/>
    <property type="project" value="UniProtKB-EC"/>
</dbReference>
<dbReference type="KEGG" id="crw:CROST_022510"/>
<proteinExistence type="inferred from homology"/>
<dbReference type="GO" id="GO:0009253">
    <property type="term" value="P:peptidoglycan catabolic process"/>
    <property type="evidence" value="ECO:0007669"/>
    <property type="project" value="InterPro"/>
</dbReference>
<dbReference type="RefSeq" id="WP_077832837.1">
    <property type="nucleotide sequence ID" value="NZ_CP096983.1"/>
</dbReference>
<evidence type="ECO:0000313" key="3">
    <source>
        <dbReference type="Proteomes" id="UP000190951"/>
    </source>
</evidence>
<dbReference type="InterPro" id="IPR017853">
    <property type="entry name" value="GH"/>
</dbReference>
<dbReference type="AlphaFoldDB" id="A0A1S8KZQ3"/>
<dbReference type="PANTHER" id="PTHR34135">
    <property type="entry name" value="LYSOZYME"/>
    <property type="match status" value="1"/>
</dbReference>
<keyword evidence="3" id="KW-1185">Reference proteome</keyword>
<dbReference type="STRING" id="84029.CROST_35430"/>
<dbReference type="Gene3D" id="1.10.101.10">
    <property type="entry name" value="PGBD-like superfamily/PGBD"/>
    <property type="match status" value="1"/>
</dbReference>
<dbReference type="SUPFAM" id="SSF47090">
    <property type="entry name" value="PGBD-like"/>
    <property type="match status" value="1"/>
</dbReference>
<dbReference type="Gene3D" id="3.20.20.80">
    <property type="entry name" value="Glycosidases"/>
    <property type="match status" value="1"/>
</dbReference>
<dbReference type="GO" id="GO:0016052">
    <property type="term" value="P:carbohydrate catabolic process"/>
    <property type="evidence" value="ECO:0007669"/>
    <property type="project" value="TreeGrafter"/>
</dbReference>
<accession>A0A1S8KZQ3</accession>
<dbReference type="GO" id="GO:0016998">
    <property type="term" value="P:cell wall macromolecule catabolic process"/>
    <property type="evidence" value="ECO:0007669"/>
    <property type="project" value="InterPro"/>
</dbReference>
<dbReference type="PANTHER" id="PTHR34135:SF2">
    <property type="entry name" value="LYSOZYME"/>
    <property type="match status" value="1"/>
</dbReference>
<evidence type="ECO:0000256" key="1">
    <source>
        <dbReference type="ARBA" id="ARBA00010646"/>
    </source>
</evidence>
<dbReference type="PROSITE" id="PS51904">
    <property type="entry name" value="GLYCOSYL_HYDROL_F25_2"/>
    <property type="match status" value="1"/>
</dbReference>
<dbReference type="InterPro" id="IPR002053">
    <property type="entry name" value="Glyco_hydro_25"/>
</dbReference>
<dbReference type="Pfam" id="PF01471">
    <property type="entry name" value="PG_binding_1"/>
    <property type="match status" value="1"/>
</dbReference>
<dbReference type="SUPFAM" id="SSF51445">
    <property type="entry name" value="(Trans)glycosidases"/>
    <property type="match status" value="1"/>
</dbReference>
<organism evidence="2 3">
    <name type="scientific">Clostridium felsineum</name>
    <dbReference type="NCBI Taxonomy" id="36839"/>
    <lineage>
        <taxon>Bacteria</taxon>
        <taxon>Bacillati</taxon>
        <taxon>Bacillota</taxon>
        <taxon>Clostridia</taxon>
        <taxon>Eubacteriales</taxon>
        <taxon>Clostridiaceae</taxon>
        <taxon>Clostridium</taxon>
    </lineage>
</organism>
<dbReference type="InterPro" id="IPR036366">
    <property type="entry name" value="PGBDSf"/>
</dbReference>
<comment type="similarity">
    <text evidence="1">Belongs to the glycosyl hydrolase 25 family.</text>
</comment>
<gene>
    <name evidence="2" type="primary">lyc_2</name>
    <name evidence="2" type="ORF">CROST_022510</name>
</gene>
<dbReference type="Proteomes" id="UP000190951">
    <property type="component" value="Chromosome"/>
</dbReference>
<protein>
    <submittedName>
        <fullName evidence="2">Autolytic lysozyme</fullName>
        <ecNumber evidence="2">3.2.1.17</ecNumber>
    </submittedName>
</protein>
<dbReference type="EC" id="3.2.1.17" evidence="2"/>